<accession>A0A6B9M537</accession>
<feature type="domain" description="Glucose-methanol-choline oxidoreductase N-terminal" evidence="7">
    <location>
        <begin position="383"/>
        <end position="397"/>
    </location>
</feature>
<keyword evidence="4 6" id="KW-0274">FAD</keyword>
<evidence type="ECO:0000256" key="6">
    <source>
        <dbReference type="PIRSR" id="PIRSR000137-2"/>
    </source>
</evidence>
<comment type="similarity">
    <text evidence="2">Belongs to the GMC oxidoreductase family.</text>
</comment>
<dbReference type="Gene3D" id="3.30.560.10">
    <property type="entry name" value="Glucose Oxidase, domain 3"/>
    <property type="match status" value="1"/>
</dbReference>
<dbReference type="Gene3D" id="3.50.50.60">
    <property type="entry name" value="FAD/NAD(P)-binding domain"/>
    <property type="match status" value="1"/>
</dbReference>
<evidence type="ECO:0000313" key="8">
    <source>
        <dbReference type="EMBL" id="QHB50190.1"/>
    </source>
</evidence>
<dbReference type="InterPro" id="IPR007867">
    <property type="entry name" value="GMC_OxRtase_C"/>
</dbReference>
<evidence type="ECO:0000259" key="7">
    <source>
        <dbReference type="PROSITE" id="PS00624"/>
    </source>
</evidence>
<feature type="active site" description="Proton donor" evidence="5">
    <location>
        <position position="631"/>
    </location>
</feature>
<dbReference type="AlphaFoldDB" id="A0A6B9M537"/>
<dbReference type="GO" id="GO:0050660">
    <property type="term" value="F:flavin adenine dinucleotide binding"/>
    <property type="evidence" value="ECO:0007669"/>
    <property type="project" value="InterPro"/>
</dbReference>
<keyword evidence="3" id="KW-0285">Flavoprotein</keyword>
<evidence type="ECO:0000256" key="3">
    <source>
        <dbReference type="ARBA" id="ARBA00022630"/>
    </source>
</evidence>
<feature type="active site" description="Proton acceptor" evidence="5">
    <location>
        <position position="674"/>
    </location>
</feature>
<proteinExistence type="evidence at transcript level"/>
<name>A0A6B9M537_9APHY</name>
<dbReference type="InterPro" id="IPR036188">
    <property type="entry name" value="FAD/NAD-bd_sf"/>
</dbReference>
<dbReference type="PIRSF" id="PIRSF000137">
    <property type="entry name" value="Alcohol_oxidase"/>
    <property type="match status" value="1"/>
</dbReference>
<evidence type="ECO:0000256" key="2">
    <source>
        <dbReference type="ARBA" id="ARBA00010790"/>
    </source>
</evidence>
<dbReference type="EMBL" id="MK972862">
    <property type="protein sequence ID" value="QHB50190.1"/>
    <property type="molecule type" value="mRNA"/>
</dbReference>
<dbReference type="InterPro" id="IPR000172">
    <property type="entry name" value="GMC_OxRdtase_N"/>
</dbReference>
<dbReference type="PANTHER" id="PTHR11552">
    <property type="entry name" value="GLUCOSE-METHANOL-CHOLINE GMC OXIDOREDUCTASE"/>
    <property type="match status" value="1"/>
</dbReference>
<evidence type="ECO:0000256" key="5">
    <source>
        <dbReference type="PIRSR" id="PIRSR000137-1"/>
    </source>
</evidence>
<dbReference type="InterPro" id="IPR012132">
    <property type="entry name" value="GMC_OxRdtase"/>
</dbReference>
<dbReference type="SUPFAM" id="SSF51905">
    <property type="entry name" value="FAD/NAD(P)-binding domain"/>
    <property type="match status" value="1"/>
</dbReference>
<comment type="cofactor">
    <cofactor evidence="1 6">
        <name>FAD</name>
        <dbReference type="ChEBI" id="CHEBI:57692"/>
    </cofactor>
</comment>
<dbReference type="PROSITE" id="PS00624">
    <property type="entry name" value="GMC_OXRED_2"/>
    <property type="match status" value="1"/>
</dbReference>
<evidence type="ECO:0000256" key="4">
    <source>
        <dbReference type="ARBA" id="ARBA00022827"/>
    </source>
</evidence>
<dbReference type="GO" id="GO:0016614">
    <property type="term" value="F:oxidoreductase activity, acting on CH-OH group of donors"/>
    <property type="evidence" value="ECO:0007669"/>
    <property type="project" value="InterPro"/>
</dbReference>
<evidence type="ECO:0000256" key="1">
    <source>
        <dbReference type="ARBA" id="ARBA00001974"/>
    </source>
</evidence>
<dbReference type="Pfam" id="PF00732">
    <property type="entry name" value="GMC_oxred_N"/>
    <property type="match status" value="1"/>
</dbReference>
<reference evidence="8" key="1">
    <citation type="journal article" date="2019" name="Int. J. Mol. Sci.">
        <title>Integration of ATAC-Seq and RNA-Seq Identifies Key Genes in Light-Induced Primordia Formation of Sparassis latifolia.</title>
        <authorList>
            <person name="Yang C."/>
            <person name="Ma L."/>
            <person name="Xiao D."/>
            <person name="Ying Z."/>
            <person name="Jiang X."/>
            <person name="Lin Y."/>
        </authorList>
    </citation>
    <scope>NUCLEOTIDE SEQUENCE</scope>
    <source>
        <strain evidence="8">SP-C</strain>
    </source>
</reference>
<dbReference type="Pfam" id="PF05199">
    <property type="entry name" value="GMC_oxred_C"/>
    <property type="match status" value="1"/>
</dbReference>
<dbReference type="PANTHER" id="PTHR11552:SF147">
    <property type="entry name" value="CHOLINE DEHYDROGENASE, MITOCHONDRIAL"/>
    <property type="match status" value="1"/>
</dbReference>
<organism evidence="8">
    <name type="scientific">Sparassis latifolia</name>
    <dbReference type="NCBI Taxonomy" id="1202976"/>
    <lineage>
        <taxon>Eukaryota</taxon>
        <taxon>Fungi</taxon>
        <taxon>Dikarya</taxon>
        <taxon>Basidiomycota</taxon>
        <taxon>Agaricomycotina</taxon>
        <taxon>Agaricomycetes</taxon>
        <taxon>Polyporales</taxon>
        <taxon>Sparassidaceae</taxon>
        <taxon>Sparassis</taxon>
    </lineage>
</organism>
<dbReference type="SUPFAM" id="SSF54373">
    <property type="entry name" value="FAD-linked reductases, C-terminal domain"/>
    <property type="match status" value="1"/>
</dbReference>
<feature type="binding site" evidence="6">
    <location>
        <position position="343"/>
    </location>
    <ligand>
        <name>FAD</name>
        <dbReference type="ChEBI" id="CHEBI:57692"/>
    </ligand>
</feature>
<sequence>MLSLARVRSVAELLAMLLASVRTRPLKLLGPAAAVSALVLVLRHLCARRAHTQAYTRALAGDAARVARRIKSGDEEYDPEEYDVIVVGGGTAGCVVAARLSEDPSIRVLLIEAGESSRHMVFSQIPSAFASLFHGKHEYNFYTIPQPNAGGKAKYWPRGTLRYSRYRLDANNCSMVAKLLGGCSSLNAMIFHHCAPSDYDEWVRYQKGAEGAEGWSYSEFLPYFIKFENFHPSEKFPLVDPTLRGSGGPVASESPPLYMHMELIEPAAGYFGNAAVHTMNFIEACDRVGIPRNPDLNTKNALGVSKTMTTIDSNGRRVTTETAYLTRKVLARPNLKVVTKARVLRIVFDVSSETPRAVSVQFLDEQGKRFEAKARKEVVLSAGAIHTPQLLMLSGVGPAAHLAEHGIPVVADLPGVGAHLMDHPTIDLYFRDKTRALEAGMSHTPKGFMKTLGFFRAMLQYQLTRRGPLTTNLAEAVAFIRSSDRSLFLKDEFIPDAELEDTSSAPDAPDIELFSSPMAYTEHGYGQPFDGYTFGLHATLLRPTSTGTIRLSSADPLDPPIIDPNYLSTRHDVALLARAARLLARIAYTEPLAGMLDPTGEAEPAFNHKLLALDDAALEELVRARVETLYHPACTARMAPAADGGVVDPFLRVHGIPNLRVADASVFPTIVAGHTALEIGTQTRSDGWGSVRESLKYTICDHRPPS</sequence>
<protein>
    <submittedName>
        <fullName evidence="8">Dehydrogenase patE</fullName>
    </submittedName>
</protein>